<protein>
    <recommendedName>
        <fullName evidence="3">DDE Tnp4 domain-containing protein</fullName>
    </recommendedName>
</protein>
<sequence length="90" mass="9816">MVKPTNITGLSGKFLSLDDRVAVSLRRRSSGDSLSTIGESLRDANFLIIKPITIGAILQCCLLHNILIDLNDGVQDEVPVTHRRGPDYGK</sequence>
<accession>A0ABS8T320</accession>
<comment type="caution">
    <text evidence="1">The sequence shown here is derived from an EMBL/GenBank/DDBJ whole genome shotgun (WGS) entry which is preliminary data.</text>
</comment>
<gene>
    <name evidence="1" type="ORF">HAX54_001879</name>
</gene>
<evidence type="ECO:0008006" key="3">
    <source>
        <dbReference type="Google" id="ProtNLM"/>
    </source>
</evidence>
<evidence type="ECO:0000313" key="2">
    <source>
        <dbReference type="Proteomes" id="UP000823775"/>
    </source>
</evidence>
<keyword evidence="2" id="KW-1185">Reference proteome</keyword>
<name>A0ABS8T320_DATST</name>
<reference evidence="1 2" key="1">
    <citation type="journal article" date="2021" name="BMC Genomics">
        <title>Datura genome reveals duplications of psychoactive alkaloid biosynthetic genes and high mutation rate following tissue culture.</title>
        <authorList>
            <person name="Rajewski A."/>
            <person name="Carter-House D."/>
            <person name="Stajich J."/>
            <person name="Litt A."/>
        </authorList>
    </citation>
    <scope>NUCLEOTIDE SEQUENCE [LARGE SCALE GENOMIC DNA]</scope>
    <source>
        <strain evidence="1">AR-01</strain>
    </source>
</reference>
<organism evidence="1 2">
    <name type="scientific">Datura stramonium</name>
    <name type="common">Jimsonweed</name>
    <name type="synonym">Common thornapple</name>
    <dbReference type="NCBI Taxonomy" id="4076"/>
    <lineage>
        <taxon>Eukaryota</taxon>
        <taxon>Viridiplantae</taxon>
        <taxon>Streptophyta</taxon>
        <taxon>Embryophyta</taxon>
        <taxon>Tracheophyta</taxon>
        <taxon>Spermatophyta</taxon>
        <taxon>Magnoliopsida</taxon>
        <taxon>eudicotyledons</taxon>
        <taxon>Gunneridae</taxon>
        <taxon>Pentapetalae</taxon>
        <taxon>asterids</taxon>
        <taxon>lamiids</taxon>
        <taxon>Solanales</taxon>
        <taxon>Solanaceae</taxon>
        <taxon>Solanoideae</taxon>
        <taxon>Datureae</taxon>
        <taxon>Datura</taxon>
    </lineage>
</organism>
<dbReference type="Proteomes" id="UP000823775">
    <property type="component" value="Unassembled WGS sequence"/>
</dbReference>
<proteinExistence type="predicted"/>
<dbReference type="EMBL" id="JACEIK010001079">
    <property type="protein sequence ID" value="MCD7465770.1"/>
    <property type="molecule type" value="Genomic_DNA"/>
</dbReference>
<evidence type="ECO:0000313" key="1">
    <source>
        <dbReference type="EMBL" id="MCD7465770.1"/>
    </source>
</evidence>